<keyword evidence="4" id="KW-1185">Reference proteome</keyword>
<dbReference type="CDD" id="cd04859">
    <property type="entry name" value="Prim_Pol"/>
    <property type="match status" value="1"/>
</dbReference>
<evidence type="ECO:0000313" key="3">
    <source>
        <dbReference type="EMBL" id="KRN08316.1"/>
    </source>
</evidence>
<feature type="domain" description="DNA primase/polymerase bifunctional N-terminal" evidence="2">
    <location>
        <begin position="10"/>
        <end position="166"/>
    </location>
</feature>
<feature type="domain" description="Primase C-terminal 1" evidence="1">
    <location>
        <begin position="196"/>
        <end position="260"/>
    </location>
</feature>
<dbReference type="Pfam" id="PF09250">
    <property type="entry name" value="Prim-Pol"/>
    <property type="match status" value="1"/>
</dbReference>
<dbReference type="GeneID" id="98315818"/>
<dbReference type="SUPFAM" id="SSF56747">
    <property type="entry name" value="Prim-pol domain"/>
    <property type="match status" value="1"/>
</dbReference>
<dbReference type="PATRIC" id="fig|1046596.6.peg.2418"/>
<gene>
    <name evidence="3" type="ORF">FD00_GL002301</name>
</gene>
<evidence type="ECO:0000259" key="2">
    <source>
        <dbReference type="SMART" id="SM00943"/>
    </source>
</evidence>
<accession>J1F3V6</accession>
<dbReference type="SMART" id="SM00943">
    <property type="entry name" value="Prim-Pol"/>
    <property type="match status" value="1"/>
</dbReference>
<dbReference type="RefSeq" id="WP_003688762.1">
    <property type="nucleotide sequence ID" value="NZ_AKKT01000072.1"/>
</dbReference>
<evidence type="ECO:0000259" key="1">
    <source>
        <dbReference type="SMART" id="SM00942"/>
    </source>
</evidence>
<sequence length="263" mass="30186">MIDLQCELPAFHLLDRGFQVFPLSQNSKVPLKDTHGYLSATSEHENLFDWIVREPKMNLGLRLDTSNLLVVDVDLHGDNNGRESLIKLSKQGMVMPSDTYIERTPNNGLHYFFKYQGKATRKVNVLTGIDILTDFVIVSPSEINGKRYKAVDQRTFEDVKPAPDWLVEMMKPNEKPIQVDFQLPKRKKYMGKLIDELMTGTETGNRNDWLTQMAGKLFWTGADPKAIYNLLTIANNNLTEPLNDKEVNVIFRSIMRQERQAVN</sequence>
<reference evidence="3 4" key="1">
    <citation type="journal article" date="2015" name="Genome Announc.">
        <title>Expanding the biotechnology potential of lactobacilli through comparative genomics of 213 strains and associated genera.</title>
        <authorList>
            <person name="Sun Z."/>
            <person name="Harris H.M."/>
            <person name="McCann A."/>
            <person name="Guo C."/>
            <person name="Argimon S."/>
            <person name="Zhang W."/>
            <person name="Yang X."/>
            <person name="Jeffery I.B."/>
            <person name="Cooney J.C."/>
            <person name="Kagawa T.F."/>
            <person name="Liu W."/>
            <person name="Song Y."/>
            <person name="Salvetti E."/>
            <person name="Wrobel A."/>
            <person name="Rasinkangas P."/>
            <person name="Parkhill J."/>
            <person name="Rea M.C."/>
            <person name="O'Sullivan O."/>
            <person name="Ritari J."/>
            <person name="Douillard F.P."/>
            <person name="Paul Ross R."/>
            <person name="Yang R."/>
            <person name="Briner A.E."/>
            <person name="Felis G.E."/>
            <person name="de Vos W.M."/>
            <person name="Barrangou R."/>
            <person name="Klaenhammer T.R."/>
            <person name="Caufield P.W."/>
            <person name="Cui Y."/>
            <person name="Zhang H."/>
            <person name="O'Toole P.W."/>
        </authorList>
    </citation>
    <scope>NUCLEOTIDE SEQUENCE [LARGE SCALE GENOMIC DNA]</scope>
    <source>
        <strain evidence="3 4">DSM 20444</strain>
    </source>
</reference>
<comment type="caution">
    <text evidence="3">The sequence shown here is derived from an EMBL/GenBank/DDBJ whole genome shotgun (WGS) entry which is preliminary data.</text>
</comment>
<dbReference type="EMBL" id="AYYH01000076">
    <property type="protein sequence ID" value="KRN08316.1"/>
    <property type="molecule type" value="Genomic_DNA"/>
</dbReference>
<dbReference type="SMART" id="SM00942">
    <property type="entry name" value="PriCT_1"/>
    <property type="match status" value="1"/>
</dbReference>
<protein>
    <submittedName>
        <fullName evidence="3">Prophage Lp3 protein 7</fullName>
    </submittedName>
</protein>
<evidence type="ECO:0000313" key="4">
    <source>
        <dbReference type="Proteomes" id="UP000050898"/>
    </source>
</evidence>
<proteinExistence type="predicted"/>
<dbReference type="InterPro" id="IPR014820">
    <property type="entry name" value="PriCT_1"/>
</dbReference>
<dbReference type="Pfam" id="PF08708">
    <property type="entry name" value="PriCT_1"/>
    <property type="match status" value="1"/>
</dbReference>
<organism evidence="3 4">
    <name type="scientific">Liquorilactobacillus mali KCTC 3596 = DSM 20444</name>
    <dbReference type="NCBI Taxonomy" id="1046596"/>
    <lineage>
        <taxon>Bacteria</taxon>
        <taxon>Bacillati</taxon>
        <taxon>Bacillota</taxon>
        <taxon>Bacilli</taxon>
        <taxon>Lactobacillales</taxon>
        <taxon>Lactobacillaceae</taxon>
        <taxon>Liquorilactobacillus</taxon>
    </lineage>
</organism>
<dbReference type="OrthoDB" id="2303110at2"/>
<dbReference type="InterPro" id="IPR015330">
    <property type="entry name" value="DNA_primase/pol_bifunc_N"/>
</dbReference>
<name>J1F3V6_9LACO</name>
<dbReference type="Proteomes" id="UP000050898">
    <property type="component" value="Unassembled WGS sequence"/>
</dbReference>
<dbReference type="AlphaFoldDB" id="J1F3V6"/>